<dbReference type="PANTHER" id="PTHR30588">
    <property type="entry name" value="BRANCHED-CHAIN AMINO ACID TRANSPORT SYSTEM 2 CARRIER PROTEIN"/>
    <property type="match status" value="1"/>
</dbReference>
<keyword evidence="11" id="KW-1185">Reference proteome</keyword>
<evidence type="ECO:0000256" key="2">
    <source>
        <dbReference type="ARBA" id="ARBA00008540"/>
    </source>
</evidence>
<dbReference type="RefSeq" id="WP_079481137.1">
    <property type="nucleotide sequence ID" value="NZ_CBML010000006.1"/>
</dbReference>
<gene>
    <name evidence="10" type="ORF">CCH01_05750</name>
</gene>
<keyword evidence="4" id="KW-1003">Cell membrane</keyword>
<accession>A0A1U6J190</accession>
<protein>
    <recommendedName>
        <fullName evidence="9">Branched-chain amino acid transport system carrier protein</fullName>
    </recommendedName>
</protein>
<dbReference type="NCBIfam" id="TIGR00796">
    <property type="entry name" value="livcs"/>
    <property type="match status" value="1"/>
</dbReference>
<keyword evidence="5 9" id="KW-0812">Transmembrane</keyword>
<comment type="function">
    <text evidence="9">Component of the transport system for branched-chain amino acids.</text>
</comment>
<dbReference type="InterPro" id="IPR004685">
    <property type="entry name" value="Brnchd-chn_aa_trnsp_Livcs"/>
</dbReference>
<dbReference type="PANTHER" id="PTHR30588:SF0">
    <property type="entry name" value="BRANCHED-CHAIN AMINO ACID PERMEASE BRNQ"/>
    <property type="match status" value="1"/>
</dbReference>
<feature type="transmembrane region" description="Helical" evidence="9">
    <location>
        <begin position="274"/>
        <end position="298"/>
    </location>
</feature>
<proteinExistence type="inferred from homology"/>
<dbReference type="GO" id="GO:0015190">
    <property type="term" value="F:L-leucine transmembrane transporter activity"/>
    <property type="evidence" value="ECO:0007669"/>
    <property type="project" value="TreeGrafter"/>
</dbReference>
<organism evidence="10 11">
    <name type="scientific">Clostridium chauvoei JF4335</name>
    <dbReference type="NCBI Taxonomy" id="1351755"/>
    <lineage>
        <taxon>Bacteria</taxon>
        <taxon>Bacillati</taxon>
        <taxon>Bacillota</taxon>
        <taxon>Clostridia</taxon>
        <taxon>Eubacteriales</taxon>
        <taxon>Clostridiaceae</taxon>
        <taxon>Clostridium</taxon>
    </lineage>
</organism>
<name>A0A1U6J190_9CLOT</name>
<dbReference type="GO" id="GO:0005304">
    <property type="term" value="F:L-valine transmembrane transporter activity"/>
    <property type="evidence" value="ECO:0007669"/>
    <property type="project" value="TreeGrafter"/>
</dbReference>
<evidence type="ECO:0000313" key="10">
    <source>
        <dbReference type="EMBL" id="SLK14016.1"/>
    </source>
</evidence>
<sequence>MKKNTKDSIVIGFALFSMFFGAGNLIFPAFLGHTLGKEFFLGIIGFIITGVGLPLLAILACSKGDGTFETLAGRIDKKFAIFCTAILFIAIGPMLGIPRTAATTFELTIHPFFPNISPFVAMTVYFLINLFFVLRSSSVIDTIGKYLTPALLIILTVIIIKGIFMPIGNIVDTNVTSVLPSALLEGYQTMDAIAALLFAGIITTSLLAKGYKEKEMPSMILKSSLVAVVGLAFVYGGLMFIGAQTVNLAPSDIGKTGLLLLIAKSILGNIGTTLIGVAMGLACLTTSIGLLTAGSTFFEKVSKGKLPFKLNSIVLAVISLGIACLGVDKIVVLSEPILHVLYPVSITLIVTTLLSKYLTNIKAVRLGVYTSLAFGLLFAIPGLNLSFIPLANLGFGWVLPTLIAICLGYVIFSVEPKMEINEI</sequence>
<dbReference type="GeneID" id="66300938"/>
<feature type="transmembrane region" description="Helical" evidence="9">
    <location>
        <begin position="310"/>
        <end position="331"/>
    </location>
</feature>
<comment type="similarity">
    <text evidence="2 9">Belongs to the branched chain amino acid transporter family.</text>
</comment>
<dbReference type="OrthoDB" id="9783920at2"/>
<feature type="transmembrane region" description="Helical" evidence="9">
    <location>
        <begin position="337"/>
        <end position="354"/>
    </location>
</feature>
<reference evidence="11" key="1">
    <citation type="submission" date="2017-03" db="EMBL/GenBank/DDBJ databases">
        <authorList>
            <person name="Falquet L."/>
            <person name="Falquet L."/>
        </authorList>
    </citation>
    <scope>NUCLEOTIDE SEQUENCE [LARGE SCALE GENOMIC DNA]</scope>
</reference>
<evidence type="ECO:0000256" key="1">
    <source>
        <dbReference type="ARBA" id="ARBA00004651"/>
    </source>
</evidence>
<dbReference type="STRING" id="1351755.CCH01_05750"/>
<feature type="transmembrane region" description="Helical" evidence="9">
    <location>
        <begin position="366"/>
        <end position="388"/>
    </location>
</feature>
<evidence type="ECO:0000256" key="7">
    <source>
        <dbReference type="ARBA" id="ARBA00022989"/>
    </source>
</evidence>
<dbReference type="GO" id="GO:0005886">
    <property type="term" value="C:plasma membrane"/>
    <property type="evidence" value="ECO:0007669"/>
    <property type="project" value="UniProtKB-SubCell"/>
</dbReference>
<feature type="transmembrane region" description="Helical" evidence="9">
    <location>
        <begin position="146"/>
        <end position="167"/>
    </location>
</feature>
<evidence type="ECO:0000313" key="11">
    <source>
        <dbReference type="Proteomes" id="UP000190476"/>
    </source>
</evidence>
<feature type="transmembrane region" description="Helical" evidence="9">
    <location>
        <begin position="187"/>
        <end position="208"/>
    </location>
</feature>
<evidence type="ECO:0000256" key="4">
    <source>
        <dbReference type="ARBA" id="ARBA00022475"/>
    </source>
</evidence>
<evidence type="ECO:0000256" key="9">
    <source>
        <dbReference type="RuleBase" id="RU362122"/>
    </source>
</evidence>
<keyword evidence="7 9" id="KW-1133">Transmembrane helix</keyword>
<feature type="transmembrane region" description="Helical" evidence="9">
    <location>
        <begin position="9"/>
        <end position="27"/>
    </location>
</feature>
<feature type="transmembrane region" description="Helical" evidence="9">
    <location>
        <begin position="39"/>
        <end position="59"/>
    </location>
</feature>
<keyword evidence="6 9" id="KW-0029">Amino-acid transport</keyword>
<evidence type="ECO:0000256" key="3">
    <source>
        <dbReference type="ARBA" id="ARBA00022448"/>
    </source>
</evidence>
<evidence type="ECO:0000256" key="8">
    <source>
        <dbReference type="ARBA" id="ARBA00023136"/>
    </source>
</evidence>
<dbReference type="Pfam" id="PF05525">
    <property type="entry name" value="Branch_AA_trans"/>
    <property type="match status" value="1"/>
</dbReference>
<dbReference type="GO" id="GO:0015820">
    <property type="term" value="P:L-leucine transport"/>
    <property type="evidence" value="ECO:0007669"/>
    <property type="project" value="TreeGrafter"/>
</dbReference>
<dbReference type="Proteomes" id="UP000190476">
    <property type="component" value="Chromosome I"/>
</dbReference>
<evidence type="ECO:0000256" key="5">
    <source>
        <dbReference type="ARBA" id="ARBA00022692"/>
    </source>
</evidence>
<feature type="transmembrane region" description="Helical" evidence="9">
    <location>
        <begin position="220"/>
        <end position="241"/>
    </location>
</feature>
<evidence type="ECO:0000256" key="6">
    <source>
        <dbReference type="ARBA" id="ARBA00022970"/>
    </source>
</evidence>
<comment type="subcellular location">
    <subcellularLocation>
        <location evidence="1 9">Cell membrane</location>
        <topology evidence="1 9">Multi-pass membrane protein</topology>
    </subcellularLocation>
</comment>
<keyword evidence="3 9" id="KW-0813">Transport</keyword>
<dbReference type="GO" id="GO:0015818">
    <property type="term" value="P:isoleucine transport"/>
    <property type="evidence" value="ECO:0007669"/>
    <property type="project" value="TreeGrafter"/>
</dbReference>
<dbReference type="AlphaFoldDB" id="A0A1U6J190"/>
<feature type="transmembrane region" description="Helical" evidence="9">
    <location>
        <begin position="394"/>
        <end position="412"/>
    </location>
</feature>
<dbReference type="GO" id="GO:0015188">
    <property type="term" value="F:L-isoleucine transmembrane transporter activity"/>
    <property type="evidence" value="ECO:0007669"/>
    <property type="project" value="TreeGrafter"/>
</dbReference>
<keyword evidence="8 9" id="KW-0472">Membrane</keyword>
<dbReference type="EMBL" id="LT799839">
    <property type="protein sequence ID" value="SLK14016.1"/>
    <property type="molecule type" value="Genomic_DNA"/>
</dbReference>
<feature type="transmembrane region" description="Helical" evidence="9">
    <location>
        <begin position="116"/>
        <end position="134"/>
    </location>
</feature>
<feature type="transmembrane region" description="Helical" evidence="9">
    <location>
        <begin position="79"/>
        <end position="96"/>
    </location>
</feature>